<dbReference type="EMBL" id="BMDJ01000001">
    <property type="protein sequence ID" value="GGI22185.1"/>
    <property type="molecule type" value="Genomic_DNA"/>
</dbReference>
<dbReference type="InterPro" id="IPR021862">
    <property type="entry name" value="DUF3472"/>
</dbReference>
<feature type="domain" description="DUF5077" evidence="1">
    <location>
        <begin position="44"/>
        <end position="165"/>
    </location>
</feature>
<comment type="caution">
    <text evidence="2">The sequence shown here is derived from an EMBL/GenBank/DDBJ whole genome shotgun (WGS) entry which is preliminary data.</text>
</comment>
<gene>
    <name evidence="2" type="ORF">GCM10008119_01380</name>
</gene>
<evidence type="ECO:0000313" key="3">
    <source>
        <dbReference type="Proteomes" id="UP000645390"/>
    </source>
</evidence>
<dbReference type="Pfam" id="PF11958">
    <property type="entry name" value="DUF3472"/>
    <property type="match status" value="1"/>
</dbReference>
<name>A0ABQ2BE12_9SPHI</name>
<sequence>MKLIYSVLTLLSFGFLLFCCKKSGQTEENTFKLRPVVIETGIAIPVQGNSFITQSAADATETIGSTLSNWKNTSSVISTYFKVGQAGKLNMAIKGSVITGKSVVKLSVNGTSFEVTLSGTTAAVYPAGVVDIETTGYVKVDLQGISKEGTTFAEVSDIMIGGSATASNLQYASVSTDNQFYWSRRGPSVHLNYTAPAGDNEWMYNEITVPAGQDNIGSYYMSNGFNGGYFGIQVKSTTERWVLFSVWDADSGGKTVLTSKGADVVNGNFAGEGTGGQSYLVYKWKAGNTYKFLTQIKPDGTGNTIYSSWFFAPELGLWKFMATFKRPSTTTYVTGLNSFLENFNVDLGYTGRKALYNNMWTRSTSGIWTEITSARFTCDPTGSTQQRMDFKGGVEDGKFYLQNGAFFNDFVPNNTNFIRTATGVEPAVNLTTLPTN</sequence>
<dbReference type="RefSeq" id="WP_188411338.1">
    <property type="nucleotide sequence ID" value="NZ_BMDJ01000001.1"/>
</dbReference>
<dbReference type="InterPro" id="IPR031712">
    <property type="entry name" value="DUF5077"/>
</dbReference>
<evidence type="ECO:0000259" key="1">
    <source>
        <dbReference type="Pfam" id="PF16871"/>
    </source>
</evidence>
<dbReference type="Pfam" id="PF16871">
    <property type="entry name" value="DUF5077"/>
    <property type="match status" value="1"/>
</dbReference>
<reference evidence="3" key="1">
    <citation type="journal article" date="2019" name="Int. J. Syst. Evol. Microbiol.">
        <title>The Global Catalogue of Microorganisms (GCM) 10K type strain sequencing project: providing services to taxonomists for standard genome sequencing and annotation.</title>
        <authorList>
            <consortium name="The Broad Institute Genomics Platform"/>
            <consortium name="The Broad Institute Genome Sequencing Center for Infectious Disease"/>
            <person name="Wu L."/>
            <person name="Ma J."/>
        </authorList>
    </citation>
    <scope>NUCLEOTIDE SEQUENCE [LARGE SCALE GENOMIC DNA]</scope>
    <source>
        <strain evidence="3">CCM 8939</strain>
    </source>
</reference>
<proteinExistence type="predicted"/>
<protein>
    <recommendedName>
        <fullName evidence="1">DUF5077 domain-containing protein</fullName>
    </recommendedName>
</protein>
<keyword evidence="3" id="KW-1185">Reference proteome</keyword>
<dbReference type="Proteomes" id="UP000645390">
    <property type="component" value="Unassembled WGS sequence"/>
</dbReference>
<evidence type="ECO:0000313" key="2">
    <source>
        <dbReference type="EMBL" id="GGI22185.1"/>
    </source>
</evidence>
<accession>A0ABQ2BE12</accession>
<organism evidence="2 3">
    <name type="scientific">Pedobacter mendelii</name>
    <dbReference type="NCBI Taxonomy" id="1908240"/>
    <lineage>
        <taxon>Bacteria</taxon>
        <taxon>Pseudomonadati</taxon>
        <taxon>Bacteroidota</taxon>
        <taxon>Sphingobacteriia</taxon>
        <taxon>Sphingobacteriales</taxon>
        <taxon>Sphingobacteriaceae</taxon>
        <taxon>Pedobacter</taxon>
    </lineage>
</organism>